<keyword evidence="2" id="KW-0808">Transferase</keyword>
<dbReference type="Pfam" id="PF00078">
    <property type="entry name" value="RVT_1"/>
    <property type="match status" value="1"/>
</dbReference>
<dbReference type="InterPro" id="IPR053543">
    <property type="entry name" value="Bacterial_RT"/>
</dbReference>
<dbReference type="PRINTS" id="PR00866">
    <property type="entry name" value="RNADNAPOLMS"/>
</dbReference>
<proteinExistence type="inferred from homology"/>
<reference evidence="11 12" key="1">
    <citation type="submission" date="2019-04" db="EMBL/GenBank/DDBJ databases">
        <title>A pseudo-fructophilic Leuconostoc citreum strain F192-5 isolated from peel of satsuma mandarin: the first report for isolation and characterization of strain-dependent fructophilic-like characteristics.</title>
        <authorList>
            <person name="Maeno S."/>
            <person name="Tanizawa Y."/>
            <person name="Kajikawa A."/>
            <person name="Kanesaki Y."/>
            <person name="Kubota E."/>
            <person name="Arita M."/>
            <person name="Leon D."/>
            <person name="Endo A."/>
        </authorList>
    </citation>
    <scope>NUCLEOTIDE SEQUENCE [LARGE SCALE GENOMIC DNA]</scope>
    <source>
        <strain evidence="11 12">F192-5</strain>
    </source>
</reference>
<dbReference type="InterPro" id="IPR000123">
    <property type="entry name" value="Reverse_transcriptase_msDNA"/>
</dbReference>
<evidence type="ECO:0000313" key="12">
    <source>
        <dbReference type="Proteomes" id="UP000323274"/>
    </source>
</evidence>
<dbReference type="InterPro" id="IPR000477">
    <property type="entry name" value="RT_dom"/>
</dbReference>
<protein>
    <recommendedName>
        <fullName evidence="1">RNA-directed DNA polymerase</fullName>
        <ecNumber evidence="1">2.7.7.49</ecNumber>
    </recommendedName>
</protein>
<keyword evidence="6" id="KW-0695">RNA-directed DNA polymerase</keyword>
<dbReference type="GO" id="GO:0003964">
    <property type="term" value="F:RNA-directed DNA polymerase activity"/>
    <property type="evidence" value="ECO:0007669"/>
    <property type="project" value="UniProtKB-KW"/>
</dbReference>
<dbReference type="AlphaFoldDB" id="A0A5A5TYR4"/>
<comment type="catalytic activity">
    <reaction evidence="9">
        <text>DNA(n) + a 2'-deoxyribonucleoside 5'-triphosphate = DNA(n+1) + diphosphate</text>
        <dbReference type="Rhea" id="RHEA:22508"/>
        <dbReference type="Rhea" id="RHEA-COMP:17339"/>
        <dbReference type="Rhea" id="RHEA-COMP:17340"/>
        <dbReference type="ChEBI" id="CHEBI:33019"/>
        <dbReference type="ChEBI" id="CHEBI:61560"/>
        <dbReference type="ChEBI" id="CHEBI:173112"/>
        <dbReference type="EC" id="2.7.7.49"/>
    </reaction>
</comment>
<evidence type="ECO:0000313" key="11">
    <source>
        <dbReference type="EMBL" id="GDZ82906.1"/>
    </source>
</evidence>
<dbReference type="GO" id="GO:0051607">
    <property type="term" value="P:defense response to virus"/>
    <property type="evidence" value="ECO:0007669"/>
    <property type="project" value="UniProtKB-KW"/>
</dbReference>
<dbReference type="GO" id="GO:0046872">
    <property type="term" value="F:metal ion binding"/>
    <property type="evidence" value="ECO:0007669"/>
    <property type="project" value="UniProtKB-KW"/>
</dbReference>
<dbReference type="InterPro" id="IPR043502">
    <property type="entry name" value="DNA/RNA_pol_sf"/>
</dbReference>
<gene>
    <name evidence="11" type="ORF">LCIT_01480</name>
</gene>
<dbReference type="EC" id="2.7.7.49" evidence="1"/>
<evidence type="ECO:0000256" key="5">
    <source>
        <dbReference type="ARBA" id="ARBA00022842"/>
    </source>
</evidence>
<keyword evidence="7" id="KW-0051">Antiviral defense</keyword>
<comment type="caution">
    <text evidence="11">The sequence shown here is derived from an EMBL/GenBank/DDBJ whole genome shotgun (WGS) entry which is preliminary data.</text>
</comment>
<dbReference type="PROSITE" id="PS50878">
    <property type="entry name" value="RT_POL"/>
    <property type="match status" value="1"/>
</dbReference>
<feature type="domain" description="Reverse transcriptase" evidence="10">
    <location>
        <begin position="22"/>
        <end position="247"/>
    </location>
</feature>
<evidence type="ECO:0000256" key="9">
    <source>
        <dbReference type="ARBA" id="ARBA00048173"/>
    </source>
</evidence>
<evidence type="ECO:0000259" key="10">
    <source>
        <dbReference type="PROSITE" id="PS50878"/>
    </source>
</evidence>
<keyword evidence="4" id="KW-0479">Metal-binding</keyword>
<dbReference type="GO" id="GO:0003723">
    <property type="term" value="F:RNA binding"/>
    <property type="evidence" value="ECO:0007669"/>
    <property type="project" value="InterPro"/>
</dbReference>
<dbReference type="SUPFAM" id="SSF56672">
    <property type="entry name" value="DNA/RNA polymerases"/>
    <property type="match status" value="1"/>
</dbReference>
<accession>A0A5A5TYR4</accession>
<evidence type="ECO:0000256" key="8">
    <source>
        <dbReference type="ARBA" id="ARBA00034120"/>
    </source>
</evidence>
<evidence type="ECO:0000256" key="6">
    <source>
        <dbReference type="ARBA" id="ARBA00022918"/>
    </source>
</evidence>
<comment type="similarity">
    <text evidence="8">Belongs to the bacterial reverse transcriptase family.</text>
</comment>
<organism evidence="11 12">
    <name type="scientific">Leuconostoc citreum</name>
    <dbReference type="NCBI Taxonomy" id="33964"/>
    <lineage>
        <taxon>Bacteria</taxon>
        <taxon>Bacillati</taxon>
        <taxon>Bacillota</taxon>
        <taxon>Bacilli</taxon>
        <taxon>Lactobacillales</taxon>
        <taxon>Lactobacillaceae</taxon>
        <taxon>Leuconostoc</taxon>
    </lineage>
</organism>
<name>A0A5A5TYR4_LEUCI</name>
<dbReference type="Proteomes" id="UP000323274">
    <property type="component" value="Unassembled WGS sequence"/>
</dbReference>
<dbReference type="PANTHER" id="PTHR34047:SF7">
    <property type="entry name" value="RNA-DIRECTED DNA POLYMERASE"/>
    <property type="match status" value="1"/>
</dbReference>
<dbReference type="CDD" id="cd03487">
    <property type="entry name" value="RT_Bac_retron_II"/>
    <property type="match status" value="1"/>
</dbReference>
<evidence type="ECO:0000256" key="2">
    <source>
        <dbReference type="ARBA" id="ARBA00022679"/>
    </source>
</evidence>
<evidence type="ECO:0000256" key="1">
    <source>
        <dbReference type="ARBA" id="ARBA00012493"/>
    </source>
</evidence>
<keyword evidence="3" id="KW-0548">Nucleotidyltransferase</keyword>
<dbReference type="PANTHER" id="PTHR34047">
    <property type="entry name" value="NUCLEAR INTRON MATURASE 1, MITOCHONDRIAL-RELATED"/>
    <property type="match status" value="1"/>
</dbReference>
<evidence type="ECO:0000256" key="3">
    <source>
        <dbReference type="ARBA" id="ARBA00022695"/>
    </source>
</evidence>
<dbReference type="InterPro" id="IPR051083">
    <property type="entry name" value="GrpII_Intron_Splice-Mob/Def"/>
</dbReference>
<keyword evidence="5" id="KW-0460">Magnesium</keyword>
<evidence type="ECO:0000256" key="7">
    <source>
        <dbReference type="ARBA" id="ARBA00023118"/>
    </source>
</evidence>
<evidence type="ECO:0000256" key="4">
    <source>
        <dbReference type="ARBA" id="ARBA00022723"/>
    </source>
</evidence>
<sequence length="606" mass="69707">MLNEAKTIDELAACIEMQPWQLKKVLYSGGGANTKYRQFEVIKKTGGIRKIDAPEQSLKHVQKRIAAKINDLLALEKGDAPFVPLSQAYQKGHGIYTNALVHRNKKLVLNIDISDFFPSLHFGRIAGFFMKNKNFLLSKEVAVSIAQLTCHNGVLAQGSALSPVISNLIFQAVDQHILKVTRKYKLTYTRYADDMTFSTNNFGFLNELEEFVKSIESQIKADGFSINWSKMRLSGPDVRQTVTGLSINKKVNVSKQYYKNTRSMALSLYTTGFFHVDGQRYDQNMLSKLEGRFSYINDIVRKNNLLYEQYSFEYLATRANNKSRLLNEKKSKPSLHPEAFSSSEKAYRNFLFYKYFYKNKKPLIVTEGHTDAIYLKTAIKNLKISNLNLDFLKRSKMTKYFFGFIKGGDSLKNIANLYLSSQKSNVNISNKMYNYGVIPDQPVILLLDHEMHKKEKKDSPLLPLANYLKGVSKFPEIEDFFCELHKHGFIHLTSNLYIAVVSKKGTTKDDIYEIENLFPNTLLNDVFGMGTFEKVYSGKGRKIDKNDFALIIRKHWNNDIFQGFKVMLDVIDKVCLDYEKRKQRMLEKRQNDEKKAVKVGNTNNKL</sequence>
<dbReference type="EMBL" id="BJJW01000002">
    <property type="protein sequence ID" value="GDZ82906.1"/>
    <property type="molecule type" value="Genomic_DNA"/>
</dbReference>
<dbReference type="NCBIfam" id="NF038237">
    <property type="entry name" value="retron_Ec67_fus"/>
    <property type="match status" value="1"/>
</dbReference>